<feature type="domain" description="L,D-TPase catalytic" evidence="4">
    <location>
        <begin position="305"/>
        <end position="471"/>
    </location>
</feature>
<dbReference type="GO" id="GO:0008360">
    <property type="term" value="P:regulation of cell shape"/>
    <property type="evidence" value="ECO:0007669"/>
    <property type="project" value="UniProtKB-UniRule"/>
</dbReference>
<feature type="compositionally biased region" description="Low complexity" evidence="3">
    <location>
        <begin position="228"/>
        <end position="276"/>
    </location>
</feature>
<keyword evidence="1" id="KW-0573">Peptidoglycan synthesis</keyword>
<reference evidence="5 6" key="1">
    <citation type="submission" date="2020-03" db="EMBL/GenBank/DDBJ databases">
        <title>Soil Listeria distribution.</title>
        <authorList>
            <person name="Liao J."/>
            <person name="Wiedmann M."/>
        </authorList>
    </citation>
    <scope>NUCLEOTIDE SEQUENCE [LARGE SCALE GENOMIC DNA]</scope>
    <source>
        <strain evidence="5 6">FSL L7-1681</strain>
    </source>
</reference>
<evidence type="ECO:0000313" key="5">
    <source>
        <dbReference type="EMBL" id="MBC1373791.1"/>
    </source>
</evidence>
<name>A0A841YA51_9LIST</name>
<dbReference type="PANTHER" id="PTHR38589">
    <property type="entry name" value="BLR0621 PROTEIN"/>
    <property type="match status" value="1"/>
</dbReference>
<feature type="active site" description="Proton donor/acceptor" evidence="1">
    <location>
        <position position="437"/>
    </location>
</feature>
<dbReference type="EMBL" id="JAARPL010000018">
    <property type="protein sequence ID" value="MBC1373791.1"/>
    <property type="molecule type" value="Genomic_DNA"/>
</dbReference>
<sequence length="480" mass="50873">MNQKKIILGVSLAVLIGGGAVTGGVLYHQEQVKAEQQALVQQKEAKKLAAEKEDSKRNMEATAAVVALFGSKDFKLLADNYTEERLQNAKQVVANLKNATAQKELTEKITQASILATQVNETTKRVQSLFKDTKKEALAAGIKQETIASVKLDITKKTPQKSAQASLTKDVNKAAVLYQQQMAAQEKAKQQEKQVAGNSNGSTTNVAEEKGSTNKPSNAAGEASKDVSGSSNTGGNTDSSANTESSEASSSKSSGSASTPKNEQSTSTGSPGQSSGNKASSDQSPAANQPVVAKMNLASRTNQIITVVASGSSANVKFWEKSNGTWKQVFSVNGRVGSQGVGAADENHSRTPRGAYSLGHAFGTSNPGTSLSFRQITNRSYWISNVNDPQYNTWQERSSSNRADEHMASYPTQYRYGVVINYNTARTPGAGSGFFLHCSNSAATAGCVAIPTESMRTVLQKLNGGAYIVNVTSESELLNY</sequence>
<dbReference type="GO" id="GO:0071555">
    <property type="term" value="P:cell wall organization"/>
    <property type="evidence" value="ECO:0007669"/>
    <property type="project" value="UniProtKB-UniRule"/>
</dbReference>
<feature type="region of interest" description="Disordered" evidence="3">
    <location>
        <begin position="188"/>
        <end position="287"/>
    </location>
</feature>
<keyword evidence="1" id="KW-0961">Cell wall biogenesis/degradation</keyword>
<organism evidence="5 6">
    <name type="scientific">Listeria booriae</name>
    <dbReference type="NCBI Taxonomy" id="1552123"/>
    <lineage>
        <taxon>Bacteria</taxon>
        <taxon>Bacillati</taxon>
        <taxon>Bacillota</taxon>
        <taxon>Bacilli</taxon>
        <taxon>Bacillales</taxon>
        <taxon>Listeriaceae</taxon>
        <taxon>Listeria</taxon>
    </lineage>
</organism>
<dbReference type="GO" id="GO:0016740">
    <property type="term" value="F:transferase activity"/>
    <property type="evidence" value="ECO:0007669"/>
    <property type="project" value="InterPro"/>
</dbReference>
<feature type="active site" description="Nucleophile" evidence="1">
    <location>
        <position position="447"/>
    </location>
</feature>
<evidence type="ECO:0000256" key="2">
    <source>
        <dbReference type="SAM" id="Coils"/>
    </source>
</evidence>
<feature type="coiled-coil region" evidence="2">
    <location>
        <begin position="33"/>
        <end position="62"/>
    </location>
</feature>
<dbReference type="Proteomes" id="UP000591929">
    <property type="component" value="Unassembled WGS sequence"/>
</dbReference>
<evidence type="ECO:0000313" key="6">
    <source>
        <dbReference type="Proteomes" id="UP000591929"/>
    </source>
</evidence>
<proteinExistence type="predicted"/>
<feature type="compositionally biased region" description="Polar residues" evidence="3">
    <location>
        <begin position="196"/>
        <end position="206"/>
    </location>
</feature>
<evidence type="ECO:0000256" key="1">
    <source>
        <dbReference type="PROSITE-ProRule" id="PRU01373"/>
    </source>
</evidence>
<dbReference type="GO" id="GO:0009252">
    <property type="term" value="P:peptidoglycan biosynthetic process"/>
    <property type="evidence" value="ECO:0007669"/>
    <property type="project" value="UniProtKB-KW"/>
</dbReference>
<dbReference type="InterPro" id="IPR054544">
    <property type="entry name" value="Pest_crys_Cry1Aa_dom-IV"/>
</dbReference>
<evidence type="ECO:0000259" key="4">
    <source>
        <dbReference type="PROSITE" id="PS52029"/>
    </source>
</evidence>
<dbReference type="InterPro" id="IPR005490">
    <property type="entry name" value="LD_TPept_cat_dom"/>
</dbReference>
<feature type="compositionally biased region" description="Polar residues" evidence="3">
    <location>
        <begin position="277"/>
        <end position="287"/>
    </location>
</feature>
<comment type="caution">
    <text evidence="5">The sequence shown here is derived from an EMBL/GenBank/DDBJ whole genome shotgun (WGS) entry which is preliminary data.</text>
</comment>
<protein>
    <submittedName>
        <fullName evidence="5">S-layer protein</fullName>
    </submittedName>
</protein>
<dbReference type="PROSITE" id="PS52029">
    <property type="entry name" value="LD_TPASE"/>
    <property type="match status" value="1"/>
</dbReference>
<accession>A0A841YA51</accession>
<dbReference type="PANTHER" id="PTHR38589:SF1">
    <property type="entry name" value="BLR0621 PROTEIN"/>
    <property type="match status" value="1"/>
</dbReference>
<evidence type="ECO:0000256" key="3">
    <source>
        <dbReference type="SAM" id="MobiDB-lite"/>
    </source>
</evidence>
<comment type="pathway">
    <text evidence="1">Cell wall biogenesis; peptidoglycan biosynthesis.</text>
</comment>
<keyword evidence="1" id="KW-0133">Cell shape</keyword>
<gene>
    <name evidence="5" type="ORF">HB847_15675</name>
</gene>
<keyword evidence="2" id="KW-0175">Coiled coil</keyword>
<dbReference type="AlphaFoldDB" id="A0A841YA51"/>
<dbReference type="Pfam" id="PF18449">
    <property type="entry name" value="Endotoxin_C2"/>
    <property type="match status" value="1"/>
</dbReference>
<dbReference type="RefSeq" id="WP_185378180.1">
    <property type="nucleotide sequence ID" value="NZ_JAARPL010000018.1"/>
</dbReference>